<dbReference type="PANTHER" id="PTHR34217:SF1">
    <property type="entry name" value="CARBOXYPEPTIDASE 1"/>
    <property type="match status" value="1"/>
</dbReference>
<evidence type="ECO:0000313" key="5">
    <source>
        <dbReference type="Proteomes" id="UP000595897"/>
    </source>
</evidence>
<dbReference type="EMBL" id="AP024169">
    <property type="protein sequence ID" value="BCN32013.1"/>
    <property type="molecule type" value="Genomic_DNA"/>
</dbReference>
<reference evidence="4 5" key="1">
    <citation type="submission" date="2020-11" db="EMBL/GenBank/DDBJ databases">
        <title>Draft genome sequencing of a Lachnospiraceae strain isolated from anoxic soil subjected to BSD treatment.</title>
        <authorList>
            <person name="Uek A."/>
            <person name="Tonouchi A."/>
        </authorList>
    </citation>
    <scope>NUCLEOTIDE SEQUENCE [LARGE SCALE GENOMIC DNA]</scope>
    <source>
        <strain evidence="4 5">TB5</strain>
    </source>
</reference>
<feature type="binding site" evidence="2">
    <location>
        <position position="266"/>
    </location>
    <ligand>
        <name>Zn(2+)</name>
        <dbReference type="ChEBI" id="CHEBI:29105"/>
        <note>catalytic</note>
    </ligand>
</feature>
<dbReference type="GO" id="GO:0006508">
    <property type="term" value="P:proteolysis"/>
    <property type="evidence" value="ECO:0007669"/>
    <property type="project" value="UniProtKB-UniRule"/>
</dbReference>
<feature type="binding site" evidence="2">
    <location>
        <position position="296"/>
    </location>
    <ligand>
        <name>Zn(2+)</name>
        <dbReference type="ChEBI" id="CHEBI:29105"/>
        <note>catalytic</note>
    </ligand>
</feature>
<dbReference type="SUPFAM" id="SSF55486">
    <property type="entry name" value="Metalloproteases ('zincins'), catalytic domain"/>
    <property type="match status" value="1"/>
</dbReference>
<feature type="active site" description="Proton donor/acceptor" evidence="3">
    <location>
        <position position="267"/>
    </location>
</feature>
<dbReference type="Gene3D" id="1.10.1370.30">
    <property type="match status" value="1"/>
</dbReference>
<protein>
    <recommendedName>
        <fullName evidence="1">Metal-dependent carboxypeptidase</fullName>
        <ecNumber evidence="1">3.4.17.19</ecNumber>
    </recommendedName>
</protein>
<comment type="cofactor">
    <cofactor evidence="2">
        <name>Zn(2+)</name>
        <dbReference type="ChEBI" id="CHEBI:29105"/>
    </cofactor>
    <text evidence="2">Binds 1 zinc ion per subunit.</text>
</comment>
<proteinExistence type="inferred from homology"/>
<dbReference type="CDD" id="cd06460">
    <property type="entry name" value="M32_Taq"/>
    <property type="match status" value="1"/>
</dbReference>
<dbReference type="InterPro" id="IPR001333">
    <property type="entry name" value="Peptidase_M32_Taq"/>
</dbReference>
<dbReference type="PROSITE" id="PS52034">
    <property type="entry name" value="PEPTIDASE_M32"/>
    <property type="match status" value="1"/>
</dbReference>
<dbReference type="PANTHER" id="PTHR34217">
    <property type="entry name" value="METAL-DEPENDENT CARBOXYPEPTIDASE"/>
    <property type="match status" value="1"/>
</dbReference>
<keyword evidence="1" id="KW-0482">Metalloprotease</keyword>
<keyword evidence="5" id="KW-1185">Reference proteome</keyword>
<comment type="similarity">
    <text evidence="1">Belongs to the peptidase M32 family.</text>
</comment>
<keyword evidence="1 4" id="KW-0121">Carboxypeptidase</keyword>
<comment type="function">
    <text evidence="1">Broad specificity carboxypetidase that releases amino acids sequentially from the C-terminus, including neutral, aromatic, polar and basic residues.</text>
</comment>
<dbReference type="RefSeq" id="WP_271713096.1">
    <property type="nucleotide sequence ID" value="NZ_AP024169.1"/>
</dbReference>
<accession>A0A7R7IDS2</accession>
<dbReference type="AlphaFoldDB" id="A0A7R7IDS2"/>
<dbReference type="Pfam" id="PF02074">
    <property type="entry name" value="Peptidase_M32"/>
    <property type="match status" value="1"/>
</dbReference>
<dbReference type="GO" id="GO:0004181">
    <property type="term" value="F:metallocarboxypeptidase activity"/>
    <property type="evidence" value="ECO:0007669"/>
    <property type="project" value="UniProtKB-UniRule"/>
</dbReference>
<evidence type="ECO:0000256" key="1">
    <source>
        <dbReference type="PIRNR" id="PIRNR006615"/>
    </source>
</evidence>
<keyword evidence="1 2" id="KW-0479">Metal-binding</keyword>
<dbReference type="EC" id="3.4.17.19" evidence="1"/>
<feature type="binding site" evidence="2">
    <location>
        <position position="270"/>
    </location>
    <ligand>
        <name>Zn(2+)</name>
        <dbReference type="ChEBI" id="CHEBI:29105"/>
        <note>catalytic</note>
    </ligand>
</feature>
<dbReference type="GO" id="GO:0046872">
    <property type="term" value="F:metal ion binding"/>
    <property type="evidence" value="ECO:0007669"/>
    <property type="project" value="UniProtKB-KW"/>
</dbReference>
<keyword evidence="1" id="KW-0378">Hydrolase</keyword>
<sequence>MSKTFELLQPYLDKDMALNTALTLLSWDMETLAPSGGMDYTAKAVGVLALESFNTLINEDVNSLLTKLETPDEQAGLDEVEKAIVKKLRKNYNDLKVIPAEEFKAYSELQATASNVWAQAKEKNDYNHFAPVLKKLIDFQRKFIGYRYQGEGNRYDVLLDDYEPGFTVEILDKFFNEVKETIIPLVQKVSANKDKVDNSFNYRTYNIEKQKEFCHFMAEYIGFDFNRGVIAESAHPFTTNLHNHDVRITNHFLENNLESAIFSVIHETGHALYEMQIDDRLTQTVLGSGTSMGAHESQSRFFENNIAKSTDFWLPVYPKLQEAFKEELKDVSLEDFIKGINQSTNSLIRTEADELTYCLHILIRYEIEKMMFNNEVEVEELPEIWNKKYEEYLGIRPETDSEGVLQDIHWACGNYGYFASYAIGSAVAAQIYAHMNKVMPVEQYLREGNLTPVREFLKENIHKYGMLKKTNELLKDMMGEELNAKYFTDYLTEKFTKLYELN</sequence>
<keyword evidence="1" id="KW-0645">Protease</keyword>
<organism evidence="4 5">
    <name type="scientific">Anaeromicropila herbilytica</name>
    <dbReference type="NCBI Taxonomy" id="2785025"/>
    <lineage>
        <taxon>Bacteria</taxon>
        <taxon>Bacillati</taxon>
        <taxon>Bacillota</taxon>
        <taxon>Clostridia</taxon>
        <taxon>Lachnospirales</taxon>
        <taxon>Lachnospiraceae</taxon>
        <taxon>Anaeromicropila</taxon>
    </lineage>
</organism>
<evidence type="ECO:0000256" key="2">
    <source>
        <dbReference type="PIRSR" id="PIRSR006615-1"/>
    </source>
</evidence>
<dbReference type="PRINTS" id="PR00998">
    <property type="entry name" value="CRBOXYPTASET"/>
</dbReference>
<evidence type="ECO:0000313" key="4">
    <source>
        <dbReference type="EMBL" id="BCN32013.1"/>
    </source>
</evidence>
<evidence type="ECO:0000256" key="3">
    <source>
        <dbReference type="PIRSR" id="PIRSR006615-2"/>
    </source>
</evidence>
<keyword evidence="2" id="KW-0862">Zinc</keyword>
<comment type="catalytic activity">
    <reaction evidence="1">
        <text>Release of a C-terminal amino acid with broad specificity, except for -Pro.</text>
        <dbReference type="EC" id="3.4.17.19"/>
    </reaction>
</comment>
<dbReference type="Proteomes" id="UP000595897">
    <property type="component" value="Chromosome"/>
</dbReference>
<name>A0A7R7IDS2_9FIRM</name>
<dbReference type="PIRSF" id="PIRSF006615">
    <property type="entry name" value="Zn_crbxpep_Taq"/>
    <property type="match status" value="1"/>
</dbReference>
<dbReference type="KEGG" id="ahb:bsdtb5_33080"/>
<gene>
    <name evidence="4" type="primary">ypwA</name>
    <name evidence="4" type="ORF">bsdtb5_33080</name>
</gene>